<name>A0A382W366_9ZZZZ</name>
<evidence type="ECO:0000313" key="1">
    <source>
        <dbReference type="EMBL" id="SVD53276.1"/>
    </source>
</evidence>
<gene>
    <name evidence="1" type="ORF">METZ01_LOCUS406130</name>
</gene>
<accession>A0A382W366</accession>
<dbReference type="EMBL" id="UINC01156706">
    <property type="protein sequence ID" value="SVD53276.1"/>
    <property type="molecule type" value="Genomic_DNA"/>
</dbReference>
<reference evidence="1" key="1">
    <citation type="submission" date="2018-05" db="EMBL/GenBank/DDBJ databases">
        <authorList>
            <person name="Lanie J.A."/>
            <person name="Ng W.-L."/>
            <person name="Kazmierczak K.M."/>
            <person name="Andrzejewski T.M."/>
            <person name="Davidsen T.M."/>
            <person name="Wayne K.J."/>
            <person name="Tettelin H."/>
            <person name="Glass J.I."/>
            <person name="Rusch D."/>
            <person name="Podicherti R."/>
            <person name="Tsui H.-C.T."/>
            <person name="Winkler M.E."/>
        </authorList>
    </citation>
    <scope>NUCLEOTIDE SEQUENCE</scope>
</reference>
<dbReference type="AlphaFoldDB" id="A0A382W366"/>
<feature type="non-terminal residue" evidence="1">
    <location>
        <position position="72"/>
    </location>
</feature>
<organism evidence="1">
    <name type="scientific">marine metagenome</name>
    <dbReference type="NCBI Taxonomy" id="408172"/>
    <lineage>
        <taxon>unclassified sequences</taxon>
        <taxon>metagenomes</taxon>
        <taxon>ecological metagenomes</taxon>
    </lineage>
</organism>
<sequence>MTNNEIIIELLKSGLTPFMEIQNFSEGPGIYAIGFEGDNFPFPLKTLSVTNGDIIYIGKTNSSQKRRVLNTH</sequence>
<proteinExistence type="predicted"/>
<protein>
    <submittedName>
        <fullName evidence="1">Uncharacterized protein</fullName>
    </submittedName>
</protein>